<dbReference type="EMBL" id="MU269534">
    <property type="protein sequence ID" value="KAH7902792.1"/>
    <property type="molecule type" value="Genomic_DNA"/>
</dbReference>
<accession>A0ACB7ZQ20</accession>
<comment type="caution">
    <text evidence="1">The sequence shown here is derived from an EMBL/GenBank/DDBJ whole genome shotgun (WGS) entry which is preliminary data.</text>
</comment>
<organism evidence="1 2">
    <name type="scientific">Hygrophoropsis aurantiaca</name>
    <dbReference type="NCBI Taxonomy" id="72124"/>
    <lineage>
        <taxon>Eukaryota</taxon>
        <taxon>Fungi</taxon>
        <taxon>Dikarya</taxon>
        <taxon>Basidiomycota</taxon>
        <taxon>Agaricomycotina</taxon>
        <taxon>Agaricomycetes</taxon>
        <taxon>Agaricomycetidae</taxon>
        <taxon>Boletales</taxon>
        <taxon>Coniophorineae</taxon>
        <taxon>Hygrophoropsidaceae</taxon>
        <taxon>Hygrophoropsis</taxon>
    </lineage>
</organism>
<sequence length="296" mass="32252">MSVDSSRSPYLFLFRMFLSSVKTLLKMPAEQTVVELTEIYGTEAIVIFVEHPTTGPPALYGFPAQVFLNDGYTGAAIAGWVFLVIDGLPSEVMDELVSSILHDTTIDVVFAENMEVAQGIMRRASRAQSHAYLATCLELHYGSSLAHREQMAICFTEVNVSCGTTHDALDALICKDKGIVQIGSCLWPNTAPSTMELAAEFTEDAVALADRLCERVNCLQPNIRRGDPCHYIGTMAPVPSSSHSMTSYTPPESSGPRLNLLAADVESIRRSVNAAQRKGSRAMNPPPVVALRQQDK</sequence>
<keyword evidence="2" id="KW-1185">Reference proteome</keyword>
<feature type="non-terminal residue" evidence="1">
    <location>
        <position position="296"/>
    </location>
</feature>
<evidence type="ECO:0000313" key="2">
    <source>
        <dbReference type="Proteomes" id="UP000790377"/>
    </source>
</evidence>
<gene>
    <name evidence="1" type="ORF">BJ138DRAFT_1108235</name>
</gene>
<protein>
    <submittedName>
        <fullName evidence="1">Uncharacterized protein</fullName>
    </submittedName>
</protein>
<name>A0ACB7ZQ20_9AGAM</name>
<reference evidence="1" key="1">
    <citation type="journal article" date="2021" name="New Phytol.">
        <title>Evolutionary innovations through gain and loss of genes in the ectomycorrhizal Boletales.</title>
        <authorList>
            <person name="Wu G."/>
            <person name="Miyauchi S."/>
            <person name="Morin E."/>
            <person name="Kuo A."/>
            <person name="Drula E."/>
            <person name="Varga T."/>
            <person name="Kohler A."/>
            <person name="Feng B."/>
            <person name="Cao Y."/>
            <person name="Lipzen A."/>
            <person name="Daum C."/>
            <person name="Hundley H."/>
            <person name="Pangilinan J."/>
            <person name="Johnson J."/>
            <person name="Barry K."/>
            <person name="LaButti K."/>
            <person name="Ng V."/>
            <person name="Ahrendt S."/>
            <person name="Min B."/>
            <person name="Choi I.G."/>
            <person name="Park H."/>
            <person name="Plett J.M."/>
            <person name="Magnuson J."/>
            <person name="Spatafora J.W."/>
            <person name="Nagy L.G."/>
            <person name="Henrissat B."/>
            <person name="Grigoriev I.V."/>
            <person name="Yang Z.L."/>
            <person name="Xu J."/>
            <person name="Martin F.M."/>
        </authorList>
    </citation>
    <scope>NUCLEOTIDE SEQUENCE</scope>
    <source>
        <strain evidence="1">ATCC 28755</strain>
    </source>
</reference>
<evidence type="ECO:0000313" key="1">
    <source>
        <dbReference type="EMBL" id="KAH7902792.1"/>
    </source>
</evidence>
<proteinExistence type="predicted"/>
<dbReference type="Proteomes" id="UP000790377">
    <property type="component" value="Unassembled WGS sequence"/>
</dbReference>